<sequence length="528" mass="58842">MFGQVVPRKREAEYKVPRTRHLLLSCLRWSDRLPRESSLVLQRAQEHTLRRGPPAFECTIWFLLASRKPTKDAVQTAEVPAVEQAQETTLKDAKTDSEARDGVLTDSASENESEYDILTKPVAVEAEEEQQAKREAVEAPSADVEMKESENKNARQQDSDTQTKEEDAEKTQLEDEQKAREADFDEIQVFDCVESLEMCNDRFVQILRLATQLVGYFFDLKTDEERRPWFSVPGVSSVPKLGPSKMMPEIIERDSGFRVVFVDPSFHTVELKEEEESLARAEEMRKEKERQNEEKNAEAAPGAAAVVDAETEGNTEEAHDFRCPCGVDVVNWSLGLLRLLFNRVSGLVRFGNLGSCTDPTSALSMIPENGDDDDATLASDLELRKTTRTVKTITAAEELLSTDDPEPAESEAWTTLPVQGVNDLQHTKDSDAGPDADADAAAASVDDQASATVELTQEVLDNVPKPEKRSIPIKRWRASVKGPLAGEDEDEEGWSHVSDDSLGDDEPDPTIQSGKVETRSMASRWLFN</sequence>
<evidence type="ECO:0000256" key="1">
    <source>
        <dbReference type="SAM" id="MobiDB-lite"/>
    </source>
</evidence>
<comment type="caution">
    <text evidence="2">The sequence shown here is derived from an EMBL/GenBank/DDBJ whole genome shotgun (WGS) entry which is preliminary data.</text>
</comment>
<feature type="region of interest" description="Disordered" evidence="1">
    <location>
        <begin position="277"/>
        <end position="304"/>
    </location>
</feature>
<reference evidence="2" key="1">
    <citation type="submission" date="2021-04" db="EMBL/GenBank/DDBJ databases">
        <title>First draft genome resource for Brassicaceae pathogens Fusarium oxysporum f. sp. raphani and Fusarium oxysporum f. sp. rapae.</title>
        <authorList>
            <person name="Asai S."/>
        </authorList>
    </citation>
    <scope>NUCLEOTIDE SEQUENCE</scope>
    <source>
        <strain evidence="2">Tf1262</strain>
    </source>
</reference>
<dbReference type="Proteomes" id="UP000693942">
    <property type="component" value="Unassembled WGS sequence"/>
</dbReference>
<dbReference type="EMBL" id="JAELUR010000021">
    <property type="protein sequence ID" value="KAG7414972.1"/>
    <property type="molecule type" value="Genomic_DNA"/>
</dbReference>
<organism evidence="2 3">
    <name type="scientific">Fusarium oxysporum f. sp. raphani</name>
    <dbReference type="NCBI Taxonomy" id="96318"/>
    <lineage>
        <taxon>Eukaryota</taxon>
        <taxon>Fungi</taxon>
        <taxon>Dikarya</taxon>
        <taxon>Ascomycota</taxon>
        <taxon>Pezizomycotina</taxon>
        <taxon>Sordariomycetes</taxon>
        <taxon>Hypocreomycetidae</taxon>
        <taxon>Hypocreales</taxon>
        <taxon>Nectriaceae</taxon>
        <taxon>Fusarium</taxon>
        <taxon>Fusarium oxysporum species complex</taxon>
    </lineage>
</organism>
<dbReference type="AlphaFoldDB" id="A0A8J5P960"/>
<feature type="region of interest" description="Disordered" evidence="1">
    <location>
        <begin position="469"/>
        <end position="528"/>
    </location>
</feature>
<gene>
    <name evidence="2" type="ORF">Forpi1262_v016851</name>
</gene>
<proteinExistence type="predicted"/>
<accession>A0A8J5P960</accession>
<protein>
    <submittedName>
        <fullName evidence="2">Uncharacterized protein</fullName>
    </submittedName>
</protein>
<feature type="region of interest" description="Disordered" evidence="1">
    <location>
        <begin position="424"/>
        <end position="448"/>
    </location>
</feature>
<feature type="compositionally biased region" description="Low complexity" evidence="1">
    <location>
        <begin position="439"/>
        <end position="448"/>
    </location>
</feature>
<feature type="region of interest" description="Disordered" evidence="1">
    <location>
        <begin position="75"/>
        <end position="179"/>
    </location>
</feature>
<feature type="compositionally biased region" description="Basic and acidic residues" evidence="1">
    <location>
        <begin position="89"/>
        <end position="103"/>
    </location>
</feature>
<feature type="compositionally biased region" description="Basic and acidic residues" evidence="1">
    <location>
        <begin position="277"/>
        <end position="297"/>
    </location>
</feature>
<name>A0A8J5P960_FUSOX</name>
<evidence type="ECO:0000313" key="2">
    <source>
        <dbReference type="EMBL" id="KAG7414972.1"/>
    </source>
</evidence>
<evidence type="ECO:0000313" key="3">
    <source>
        <dbReference type="Proteomes" id="UP000693942"/>
    </source>
</evidence>
<feature type="compositionally biased region" description="Basic and acidic residues" evidence="1">
    <location>
        <begin position="144"/>
        <end position="179"/>
    </location>
</feature>